<sequence>MRKSSPLGRTRNNRNPDYPTAPNQDLRRQYNTSSFYPVVRDYWK</sequence>
<evidence type="ECO:0000256" key="1">
    <source>
        <dbReference type="SAM" id="MobiDB-lite"/>
    </source>
</evidence>
<proteinExistence type="predicted"/>
<gene>
    <name evidence="2" type="ORF">PHM2_211</name>
</gene>
<feature type="region of interest" description="Disordered" evidence="1">
    <location>
        <begin position="1"/>
        <end position="31"/>
    </location>
</feature>
<dbReference type="EMBL" id="GU075905">
    <property type="protein sequence ID" value="ADO99989.1"/>
    <property type="molecule type" value="Genomic_DNA"/>
</dbReference>
<dbReference type="Proteomes" id="UP000006538">
    <property type="component" value="Segment"/>
</dbReference>
<organism evidence="2 3">
    <name type="scientific">Prochlorococcus phage P-HM2</name>
    <dbReference type="NCBI Taxonomy" id="445696"/>
    <lineage>
        <taxon>Viruses</taxon>
        <taxon>Duplodnaviria</taxon>
        <taxon>Heunggongvirae</taxon>
        <taxon>Uroviricota</taxon>
        <taxon>Caudoviricetes</taxon>
        <taxon>Eurybiavirus</taxon>
        <taxon>Eurybiavirus PHM2</taxon>
    </lineage>
</organism>
<protein>
    <submittedName>
        <fullName evidence="2">Uncharacterized protein</fullName>
    </submittedName>
</protein>
<dbReference type="RefSeq" id="YP_004323580.1">
    <property type="nucleotide sequence ID" value="NC_015284.1"/>
</dbReference>
<keyword evidence="3" id="KW-1185">Reference proteome</keyword>
<name>E3ST61_9CAUD</name>
<dbReference type="KEGG" id="vg:10328082"/>
<dbReference type="GeneID" id="10328082"/>
<evidence type="ECO:0000313" key="3">
    <source>
        <dbReference type="Proteomes" id="UP000006538"/>
    </source>
</evidence>
<accession>E3ST61</accession>
<reference evidence="2 3" key="1">
    <citation type="journal article" date="2010" name="Environ. Microbiol.">
        <title>Genomic analysis of oceanic cyanobacterial myoviruses compared with T4-like myoviruses from diverse hosts and environments.</title>
        <authorList>
            <person name="Sullivan M.B."/>
            <person name="Huang K.H."/>
            <person name="Ignacio-Espinoza J.C."/>
            <person name="Berlin A.M."/>
            <person name="Kelly L."/>
            <person name="Weigele P.R."/>
            <person name="DeFrancesco A.S."/>
            <person name="Kern S.E."/>
            <person name="Thompson L.R."/>
            <person name="Young S."/>
            <person name="Yandava C."/>
            <person name="Fu R."/>
            <person name="Krastins B."/>
            <person name="Chase M."/>
            <person name="Sarracino D."/>
            <person name="Osburne M.S."/>
            <person name="Henn M.R."/>
            <person name="Chisholm S.W."/>
        </authorList>
    </citation>
    <scope>NUCLEOTIDE SEQUENCE [LARGE SCALE GENOMIC DNA]</scope>
    <source>
        <strain evidence="2">M4-259</strain>
    </source>
</reference>
<evidence type="ECO:0000313" key="2">
    <source>
        <dbReference type="EMBL" id="ADO99989.1"/>
    </source>
</evidence>